<sequence>MEERDRRRLELEETLERRDDGRRASQAEVLATAYSCDNFTKSQLAASYGTDFEGKGRATRGELLNRLLPSCTFNETERNSLECVGREWQVPRGGVVVAAGSVLNEVTLVLMGSVVYEGGGGLAGAGSGPAGAGSGLGSGLGSGVGAESGVGSCLFEPLVLPRLYTEEEAVAPVRVTAAVDCLLWSVEARDFAAIAKGSLHRVRQEVARILVSEPLFSGIGWMELERLTHLLVPRIVETPFVLDGSVYLLWQGLIVATDLSNERREQYYESDVFSVRDFGGGREAGSRDAGSRDAGSREPEIQAAPREKPTILFCITEAQLLQATGCTFAQVQAKRQDVASQDVNLDSVSVMADNTHKKKKKKGLTGALHSTVRFLGGKKKHSSSRSVAADSPSNPAKAKPLLKRTDTRNSL</sequence>
<dbReference type="VEuPathDB" id="CryptoDB:GNI_084260"/>
<dbReference type="AlphaFoldDB" id="A0A023B620"/>
<gene>
    <name evidence="2" type="ORF">GNI_084260</name>
</gene>
<feature type="compositionally biased region" description="Low complexity" evidence="1">
    <location>
        <begin position="384"/>
        <end position="393"/>
    </location>
</feature>
<accession>A0A023B620</accession>
<protein>
    <submittedName>
        <fullName evidence="2">Uncharacterized protein</fullName>
    </submittedName>
</protein>
<evidence type="ECO:0000313" key="2">
    <source>
        <dbReference type="EMBL" id="EZG65149.1"/>
    </source>
</evidence>
<dbReference type="RefSeq" id="XP_011134103.1">
    <property type="nucleotide sequence ID" value="XM_011135801.1"/>
</dbReference>
<keyword evidence="3" id="KW-1185">Reference proteome</keyword>
<comment type="caution">
    <text evidence="2">The sequence shown here is derived from an EMBL/GenBank/DDBJ whole genome shotgun (WGS) entry which is preliminary data.</text>
</comment>
<proteinExistence type="predicted"/>
<dbReference type="Proteomes" id="UP000019763">
    <property type="component" value="Unassembled WGS sequence"/>
</dbReference>
<organism evidence="2 3">
    <name type="scientific">Gregarina niphandrodes</name>
    <name type="common">Septate eugregarine</name>
    <dbReference type="NCBI Taxonomy" id="110365"/>
    <lineage>
        <taxon>Eukaryota</taxon>
        <taxon>Sar</taxon>
        <taxon>Alveolata</taxon>
        <taxon>Apicomplexa</taxon>
        <taxon>Conoidasida</taxon>
        <taxon>Gregarinasina</taxon>
        <taxon>Eugregarinorida</taxon>
        <taxon>Gregarinidae</taxon>
        <taxon>Gregarina</taxon>
    </lineage>
</organism>
<feature type="region of interest" description="Disordered" evidence="1">
    <location>
        <begin position="374"/>
        <end position="411"/>
    </location>
</feature>
<name>A0A023B620_GRENI</name>
<evidence type="ECO:0000313" key="3">
    <source>
        <dbReference type="Proteomes" id="UP000019763"/>
    </source>
</evidence>
<dbReference type="EMBL" id="AFNH02000633">
    <property type="protein sequence ID" value="EZG65149.1"/>
    <property type="molecule type" value="Genomic_DNA"/>
</dbReference>
<feature type="compositionally biased region" description="Basic and acidic residues" evidence="1">
    <location>
        <begin position="284"/>
        <end position="302"/>
    </location>
</feature>
<dbReference type="GeneID" id="22913025"/>
<evidence type="ECO:0000256" key="1">
    <source>
        <dbReference type="SAM" id="MobiDB-lite"/>
    </source>
</evidence>
<feature type="region of interest" description="Disordered" evidence="1">
    <location>
        <begin position="279"/>
        <end position="302"/>
    </location>
</feature>
<reference evidence="2" key="1">
    <citation type="submission" date="2013-12" db="EMBL/GenBank/DDBJ databases">
        <authorList>
            <person name="Omoto C.K."/>
            <person name="Sibley D."/>
            <person name="Venepally P."/>
            <person name="Hadjithomas M."/>
            <person name="Karamycheva S."/>
            <person name="Brunk B."/>
            <person name="Roos D."/>
            <person name="Caler E."/>
            <person name="Lorenzi H."/>
        </authorList>
    </citation>
    <scope>NUCLEOTIDE SEQUENCE</scope>
</reference>